<dbReference type="RefSeq" id="WP_245756373.1">
    <property type="nucleotide sequence ID" value="NZ_FOVW01000003.1"/>
</dbReference>
<sequence>MSLFTGVEQAQLTMTQTENFPAFLMTLLQQQADEKSIAWLNQKVEKFKESGSKTGFFLAFSQASRHFSKDLLQISEQKAQEAEKLSKGFEPSFWNVLQTARTYLLLHYPQQKQVWFDAINQLFETADMHEHQALFAALPIMPFQDDLLPRAIDGCRTNVALIFDAIALNNPYPSTYFPEANWNQMVLKAVFMQRPLYRIQNQDSRRNPALAEIASDFAHERWAAGRNVMPELWRLVSPFLNDEFFKDLKKVMSSEDELEKKGGALALYQSDFPPAKGLLADFPNLIHGIESKSITWESIGQEYQQTRL</sequence>
<dbReference type="STRING" id="226506.SAMN04488519_103225"/>
<name>A0A1I5E081_9BACT</name>
<dbReference type="InterPro" id="IPR047715">
    <property type="entry name" value="EboA_dom"/>
</dbReference>
<protein>
    <submittedName>
        <fullName evidence="1">Uncharacterized protein</fullName>
    </submittedName>
</protein>
<dbReference type="Proteomes" id="UP000199564">
    <property type="component" value="Unassembled WGS sequence"/>
</dbReference>
<keyword evidence="2" id="KW-1185">Reference proteome</keyword>
<evidence type="ECO:0000313" key="1">
    <source>
        <dbReference type="EMBL" id="SFO04856.1"/>
    </source>
</evidence>
<organism evidence="1 2">
    <name type="scientific">Algoriphagus ornithinivorans</name>
    <dbReference type="NCBI Taxonomy" id="226506"/>
    <lineage>
        <taxon>Bacteria</taxon>
        <taxon>Pseudomonadati</taxon>
        <taxon>Bacteroidota</taxon>
        <taxon>Cytophagia</taxon>
        <taxon>Cytophagales</taxon>
        <taxon>Cyclobacteriaceae</taxon>
        <taxon>Algoriphagus</taxon>
    </lineage>
</organism>
<evidence type="ECO:0000313" key="2">
    <source>
        <dbReference type="Proteomes" id="UP000199564"/>
    </source>
</evidence>
<dbReference type="EMBL" id="FOVW01000003">
    <property type="protein sequence ID" value="SFO04856.1"/>
    <property type="molecule type" value="Genomic_DNA"/>
</dbReference>
<accession>A0A1I5E081</accession>
<proteinExistence type="predicted"/>
<dbReference type="AlphaFoldDB" id="A0A1I5E081"/>
<dbReference type="NCBIfam" id="NF035938">
    <property type="entry name" value="EboA_domain"/>
    <property type="match status" value="1"/>
</dbReference>
<gene>
    <name evidence="1" type="ORF">SAMN04488519_103225</name>
</gene>
<reference evidence="2" key="1">
    <citation type="submission" date="2016-10" db="EMBL/GenBank/DDBJ databases">
        <authorList>
            <person name="Varghese N."/>
            <person name="Submissions S."/>
        </authorList>
    </citation>
    <scope>NUCLEOTIDE SEQUENCE [LARGE SCALE GENOMIC DNA]</scope>
    <source>
        <strain evidence="2">DSM 15282</strain>
    </source>
</reference>